<keyword evidence="2" id="KW-1185">Reference proteome</keyword>
<dbReference type="KEGG" id="vdi:Vdis_2541"/>
<name>E1QS73_VULDI</name>
<evidence type="ECO:0000313" key="2">
    <source>
        <dbReference type="Proteomes" id="UP000006681"/>
    </source>
</evidence>
<gene>
    <name evidence="1" type="ordered locus">Vdis_2541</name>
</gene>
<accession>E1QS73</accession>
<dbReference type="EMBL" id="CP002100">
    <property type="protein sequence ID" value="ADN51905.1"/>
    <property type="molecule type" value="Genomic_DNA"/>
</dbReference>
<organism evidence="1 2">
    <name type="scientific">Vulcanisaeta distributa (strain DSM 14429 / JCM 11212 / NBRC 100878 / IC-017)</name>
    <dbReference type="NCBI Taxonomy" id="572478"/>
    <lineage>
        <taxon>Archaea</taxon>
        <taxon>Thermoproteota</taxon>
        <taxon>Thermoprotei</taxon>
        <taxon>Thermoproteales</taxon>
        <taxon>Thermoproteaceae</taxon>
        <taxon>Vulcanisaeta</taxon>
    </lineage>
</organism>
<dbReference type="GeneID" id="9753501"/>
<dbReference type="Proteomes" id="UP000006681">
    <property type="component" value="Chromosome"/>
</dbReference>
<proteinExistence type="predicted"/>
<reference evidence="2" key="2">
    <citation type="journal article" date="2010" name="Stand. Genomic Sci.">
        <title>Complete genome sequence of Vulcanisaeta distributa type strain (IC-017T).</title>
        <authorList>
            <person name="Mavromatis K."/>
            <person name="Sikorski J."/>
            <person name="Pabst E."/>
            <person name="Teshima H."/>
            <person name="Lapidus A."/>
            <person name="Lucas S."/>
            <person name="Nolan M."/>
            <person name="Glavina Del Rio T."/>
            <person name="Cheng J."/>
            <person name="Bruce D."/>
            <person name="Goodwin L."/>
            <person name="Pitluck S."/>
            <person name="Liolios K."/>
            <person name="Ivanova N."/>
            <person name="Mikhailova N."/>
            <person name="Pati A."/>
            <person name="Chen A."/>
            <person name="Palaniappan K."/>
            <person name="Land M."/>
            <person name="Hauser L."/>
            <person name="Chang Y."/>
            <person name="Jeffries C."/>
            <person name="Rohde M."/>
            <person name="Spring S."/>
            <person name="Goker M."/>
            <person name="Wirth R."/>
            <person name="Woyke T."/>
            <person name="Bristow J."/>
            <person name="Eisen J."/>
            <person name="Markowitz V."/>
            <person name="Hugenholtz P."/>
            <person name="Klenk H."/>
            <person name="Kyrpides N."/>
        </authorList>
    </citation>
    <scope>NUCLEOTIDE SEQUENCE [LARGE SCALE GENOMIC DNA]</scope>
    <source>
        <strain evidence="2">DSM 14429 / JCM 11212 / NBRC 100878 / IC-017</strain>
    </source>
</reference>
<sequence length="308" mass="34134">MSLEEITDLANYLLNRLQLRDTHFVTSIARCSLLSLRRDVSIMDEAYSEYLPRVLTVCATEKHVIRVEDVTIELPRLLRCGDSLVLPKLMLLKDNVRSHIVEALLVAALLNTEIQLHYLSKNISGDIEEGLSITIKPEWGKELLNAVINSLRNKEVGVKTISCAICPLRDVCPFSKLGDKVVLPDETVKIVDELYGQLITEPVIMQEERGAGTLTPPSTLDREGIRNYLRQVANWARSHGRTWVSVAVGKCPVCGREGTLVIRITSGGEKVVYRHGSSTCTVGTIDESADKIGIDRFLEIEGIGSGNK</sequence>
<dbReference type="STRING" id="572478.Vdis_2541"/>
<reference evidence="1 2" key="1">
    <citation type="journal article" date="2010" name="Stand. Genomic Sci.">
        <title>Complete genome sequence of Vulcanisaeta distributa type strain (IC-017).</title>
        <authorList>
            <person name="Mavromatis K."/>
            <person name="Sikorski J."/>
            <person name="Pabst E."/>
            <person name="Teshima H."/>
            <person name="Lapidus A."/>
            <person name="Lucas S."/>
            <person name="Nolan M."/>
            <person name="Glavina Del Rio T."/>
            <person name="Cheng J.F."/>
            <person name="Bruce D."/>
            <person name="Goodwin L."/>
            <person name="Pitluck S."/>
            <person name="Liolios K."/>
            <person name="Ivanova N."/>
            <person name="Mikhailova N."/>
            <person name="Pati A."/>
            <person name="Chen A."/>
            <person name="Palaniappan K."/>
            <person name="Land M."/>
            <person name="Hauser L."/>
            <person name="Chang Y.J."/>
            <person name="Jeffries C.D."/>
            <person name="Rohde M."/>
            <person name="Spring S."/>
            <person name="Goker M."/>
            <person name="Wirth R."/>
            <person name="Woyke T."/>
            <person name="Bristow J."/>
            <person name="Eisen J.A."/>
            <person name="Markowitz V."/>
            <person name="Hugenholtz P."/>
            <person name="Klenk H.P."/>
            <person name="Kyrpides N.C."/>
        </authorList>
    </citation>
    <scope>NUCLEOTIDE SEQUENCE [LARGE SCALE GENOMIC DNA]</scope>
    <source>
        <strain evidence="2">DSM 14429 / JCM 11212 / NBRC 100878 / IC-017</strain>
    </source>
</reference>
<dbReference type="RefSeq" id="WP_013337630.1">
    <property type="nucleotide sequence ID" value="NC_014537.1"/>
</dbReference>
<dbReference type="AlphaFoldDB" id="E1QS73"/>
<dbReference type="eggNOG" id="arCOG13938">
    <property type="taxonomic scope" value="Archaea"/>
</dbReference>
<dbReference type="OrthoDB" id="26314at2157"/>
<evidence type="ECO:0000313" key="1">
    <source>
        <dbReference type="EMBL" id="ADN51905.1"/>
    </source>
</evidence>
<protein>
    <submittedName>
        <fullName evidence="1">Uncharacterized protein</fullName>
    </submittedName>
</protein>
<dbReference type="HOGENOM" id="CLU_896088_0_0_2"/>